<dbReference type="NCBIfam" id="TIGR03696">
    <property type="entry name" value="Rhs_assc_core"/>
    <property type="match status" value="1"/>
</dbReference>
<dbReference type="EMBL" id="LFMW01000017">
    <property type="protein sequence ID" value="KMT53273.1"/>
    <property type="molecule type" value="Genomic_DNA"/>
</dbReference>
<dbReference type="InterPro" id="IPR045351">
    <property type="entry name" value="DUF6531"/>
</dbReference>
<evidence type="ECO:0000259" key="6">
    <source>
        <dbReference type="Pfam" id="PF25023"/>
    </source>
</evidence>
<dbReference type="InterPro" id="IPR050708">
    <property type="entry name" value="T6SS_VgrG/RHS"/>
</dbReference>
<protein>
    <submittedName>
        <fullName evidence="7">Type IV secretion protein Rhs</fullName>
    </submittedName>
</protein>
<accession>A0A0J8FY36</accession>
<feature type="domain" description="Tox-ART-HYD1" evidence="4">
    <location>
        <begin position="1444"/>
        <end position="1531"/>
    </location>
</feature>
<dbReference type="InterPro" id="IPR028920">
    <property type="entry name" value="Tox-ART-HYD1_dom"/>
</dbReference>
<dbReference type="Pfam" id="PF25023">
    <property type="entry name" value="TEN_YD-shell"/>
    <property type="match status" value="3"/>
</dbReference>
<evidence type="ECO:0000259" key="4">
    <source>
        <dbReference type="Pfam" id="PF15633"/>
    </source>
</evidence>
<dbReference type="PRINTS" id="PR00394">
    <property type="entry name" value="RHSPROTEIN"/>
</dbReference>
<gene>
    <name evidence="7" type="ORF">ACR52_22320</name>
</gene>
<evidence type="ECO:0000256" key="2">
    <source>
        <dbReference type="SAM" id="MobiDB-lite"/>
    </source>
</evidence>
<keyword evidence="3" id="KW-0472">Membrane</keyword>
<feature type="domain" description="Teneurin-like YD-shell" evidence="6">
    <location>
        <begin position="1084"/>
        <end position="1374"/>
    </location>
</feature>
<dbReference type="Pfam" id="PF20148">
    <property type="entry name" value="DUF6531"/>
    <property type="match status" value="1"/>
</dbReference>
<dbReference type="OrthoDB" id="9816400at2"/>
<dbReference type="NCBIfam" id="TIGR01643">
    <property type="entry name" value="YD_repeat_2x"/>
    <property type="match status" value="8"/>
</dbReference>
<dbReference type="STRING" id="1674920.ACR52_22320"/>
<dbReference type="PATRIC" id="fig|1674920.3.peg.2882"/>
<keyword evidence="1" id="KW-0677">Repeat</keyword>
<dbReference type="InterPro" id="IPR022385">
    <property type="entry name" value="Rhs_assc_core"/>
</dbReference>
<feature type="transmembrane region" description="Helical" evidence="3">
    <location>
        <begin position="275"/>
        <end position="303"/>
    </location>
</feature>
<organism evidence="7 8">
    <name type="scientific">Pseudomonas fildesensis</name>
    <dbReference type="NCBI Taxonomy" id="1674920"/>
    <lineage>
        <taxon>Bacteria</taxon>
        <taxon>Pseudomonadati</taxon>
        <taxon>Pseudomonadota</taxon>
        <taxon>Gammaproteobacteria</taxon>
        <taxon>Pseudomonadales</taxon>
        <taxon>Pseudomonadaceae</taxon>
        <taxon>Pseudomonas</taxon>
    </lineage>
</organism>
<dbReference type="SUPFAM" id="SSF69304">
    <property type="entry name" value="Tricorn protease N-terminal domain"/>
    <property type="match status" value="1"/>
</dbReference>
<feature type="domain" description="DUF6531" evidence="5">
    <location>
        <begin position="400"/>
        <end position="473"/>
    </location>
</feature>
<feature type="domain" description="Teneurin-like YD-shell" evidence="6">
    <location>
        <begin position="971"/>
        <end position="1065"/>
    </location>
</feature>
<evidence type="ECO:0000256" key="1">
    <source>
        <dbReference type="ARBA" id="ARBA00022737"/>
    </source>
</evidence>
<evidence type="ECO:0000313" key="8">
    <source>
        <dbReference type="Proteomes" id="UP000037551"/>
    </source>
</evidence>
<feature type="domain" description="Teneurin-like YD-shell" evidence="6">
    <location>
        <begin position="715"/>
        <end position="912"/>
    </location>
</feature>
<keyword evidence="3" id="KW-1133">Transmembrane helix</keyword>
<proteinExistence type="predicted"/>
<keyword evidence="3" id="KW-0812">Transmembrane</keyword>
<dbReference type="Pfam" id="PF15633">
    <property type="entry name" value="Tox-ART-HYD1"/>
    <property type="match status" value="1"/>
</dbReference>
<feature type="region of interest" description="Disordered" evidence="2">
    <location>
        <begin position="1405"/>
        <end position="1453"/>
    </location>
</feature>
<dbReference type="Gene3D" id="2.180.10.10">
    <property type="entry name" value="RHS repeat-associated core"/>
    <property type="match status" value="3"/>
</dbReference>
<evidence type="ECO:0000313" key="7">
    <source>
        <dbReference type="EMBL" id="KMT53273.1"/>
    </source>
</evidence>
<comment type="caution">
    <text evidence="7">The sequence shown here is derived from an EMBL/GenBank/DDBJ whole genome shotgun (WGS) entry which is preliminary data.</text>
</comment>
<reference evidence="7 8" key="1">
    <citation type="submission" date="2015-06" db="EMBL/GenBank/DDBJ databases">
        <title>Draft genome sequence of an Antarctic Pseudomonas sp. strain KG01 with full potential for biotechnological applications.</title>
        <authorList>
            <person name="Pavlov M.S."/>
            <person name="Lira F."/>
            <person name="Martinez J.L."/>
            <person name="Marshall S.H."/>
        </authorList>
    </citation>
    <scope>NUCLEOTIDE SEQUENCE [LARGE SCALE GENOMIC DNA]</scope>
    <source>
        <strain evidence="7 8">KG01</strain>
    </source>
</reference>
<name>A0A0J8FY36_9PSED</name>
<dbReference type="Proteomes" id="UP000037551">
    <property type="component" value="Unassembled WGS sequence"/>
</dbReference>
<sequence length="1539" mass="173300">MTASSSHIAFIEHELDGFHQSLVVYRQQMGGWYARALDSVSHAADLPSLLGMDRVLRMGDSQTTVSMTDPDVLGSVAMCPLGGDLKIESKFESVYDVPIGDIPVEVIGLDDGSSTVILLDEHGKGTHYCAAGQRYQVRVQGGVSTEQVDALFASYAGLTADLEQWLRTQWHGFKPHWQQSTASAIGSGVLAGSWAAIREVWDSIKLVQAILEDPLNYVEQLGAEAAKLAQLASDAPKVMEQAMLLASDEAALFLMVRTAMLWLDALPPSEIAAGATGFLVSLLIDLVIGVVLTVALPAAGIAYLSLRLVKYGSRILAAAVGFVKSLLGILTKFMQAVDRYKTVALRGVVGGLKQGTMQMRWRARQNAVLKQKEHVDDVPASAKNPAGDAAASSDKTLTNGCPVSMVTGEELLTLTDGALDGILPFEWTRLYRTSAVEVDCGLGFGWSHSLAQRLVVTGDSVVWTDHENRITEFPRPSSSRPAITNSLAEAAIYLGSAPDELVLVQSSRFYHFRNGTLAAISDAYDNRLRVSRDVLGRVERLDNGVGRSLFLRYELGRIVAVDYQIHRATGHEPFVWVTEQNVVSYAYDDIGRLVSATNAVGESEGYRYDEQHVILERQLAGGASFFWAWERSGKAARCVRHWASFSQMDTRYVWGDDGRVGVHNADGSQEVYVHDQRARLVQRIDPDGAEHFKSYDDKGRLTVEQDPLGAVTAYQYDEAGRLVALFPGEDEPTSYEHDNGFVRVVRRGEALWKYERNDQGDVTRRTDPDGQVTDYSYNKYGQLIGVWYPDHSCQRLVWNERGQLLEEQLPNGGIKRYHYDDLGRQVAREDEHGALTQYEWDSVGRLNRVVLPGGAFREYSYNPYGKITAERDELGHVTRYEYADGLHLISRRLNADGTQVNYRYDNVRLLLTEIENEVGESYRLQYHPNGLIQQETGFDGQRTAYVYDLNGNLQEKTEHGDDGSQLVTRYERDHAGRLVRKTLPDGKNVDYTYDRQGNLLSVDDAHWALAYEYDVQNRLTGEHQGWGTLRYGYDACGQLKNLRLPDNNRLVFNHDKGGHLSTVELNGTQLTSHLFKDGRERQRQQGQLLSHYHHDDQNRLHAHTLTQQQHTLYQRQYDYDKTGNLTRLLDTRKGEHLYHYDPLARLTRANHSQDVQERFAHNPAGNLLMLDRPGPDIVAGNRLMIQGDRQYDYDAFGNLIRERRGRGHALITEYRYDCQHRLIHLTQPNGQTASYRYDPFGRRISKTVDGITTEFFWQGDKLIAEHHADRHRSYIYEPDSFRPLALLEGFGPKETKPFHYQLDHLGTPQELTAPDGEIVWSAHYRAYGEIARLDIGKIDNPLRFQGQYFDQESGLHYNRHRYYNPDVGRYLTPDPVKLAGGVNGYQYVPNPTGWVDPLGLSPCPGDDGCKPSRNAKSPTKHAKANDGEPTLPAPTSKQENTVRVRHYTSREGSKGIEKEGVILAQDNNRVYLEPAKSKVLSPQDAQDKYHIDKSKGRDYIELDVSESQLEMVKNPRYNTMELTVKGNLTLNNPKFTRRK</sequence>
<evidence type="ECO:0000256" key="3">
    <source>
        <dbReference type="SAM" id="Phobius"/>
    </source>
</evidence>
<keyword evidence="8" id="KW-1185">Reference proteome</keyword>
<feature type="transmembrane region" description="Helical" evidence="3">
    <location>
        <begin position="315"/>
        <end position="334"/>
    </location>
</feature>
<dbReference type="PANTHER" id="PTHR32305">
    <property type="match status" value="1"/>
</dbReference>
<dbReference type="InterPro" id="IPR006530">
    <property type="entry name" value="YD"/>
</dbReference>
<dbReference type="PANTHER" id="PTHR32305:SF15">
    <property type="entry name" value="PROTEIN RHSA-RELATED"/>
    <property type="match status" value="1"/>
</dbReference>
<dbReference type="InterPro" id="IPR056823">
    <property type="entry name" value="TEN-like_YD-shell"/>
</dbReference>
<evidence type="ECO:0000259" key="5">
    <source>
        <dbReference type="Pfam" id="PF20148"/>
    </source>
</evidence>
<dbReference type="RefSeq" id="WP_048729539.1">
    <property type="nucleotide sequence ID" value="NZ_LFMW01000017.1"/>
</dbReference>